<name>A0A7J5UUG6_9MICO</name>
<protein>
    <submittedName>
        <fullName evidence="2">Monooxygenase</fullName>
    </submittedName>
</protein>
<dbReference type="OrthoDB" id="9782160at2"/>
<dbReference type="Pfam" id="PF22607">
    <property type="entry name" value="FAD_binding-like"/>
    <property type="match status" value="1"/>
</dbReference>
<reference evidence="2 3" key="1">
    <citation type="submission" date="2019-10" db="EMBL/GenBank/DDBJ databases">
        <title>Georgenia wutianyii sp. nov. and Georgenia yuyongxinii sp. nov. isolated from plateau pika (Ochotona curzoniae) in the Qinghai-Tibet plateau of China.</title>
        <authorList>
            <person name="Tian Z."/>
        </authorList>
    </citation>
    <scope>NUCLEOTIDE SEQUENCE [LARGE SCALE GENOMIC DNA]</scope>
    <source>
        <strain evidence="2 3">DSM 21501</strain>
    </source>
</reference>
<evidence type="ECO:0000313" key="2">
    <source>
        <dbReference type="EMBL" id="KAE8765916.1"/>
    </source>
</evidence>
<dbReference type="PRINTS" id="PR00420">
    <property type="entry name" value="RNGMNOXGNASE"/>
</dbReference>
<dbReference type="Proteomes" id="UP000451860">
    <property type="component" value="Unassembled WGS sequence"/>
</dbReference>
<proteinExistence type="predicted"/>
<keyword evidence="2" id="KW-0503">Monooxygenase</keyword>
<dbReference type="InterPro" id="IPR054707">
    <property type="entry name" value="DhpH_subs-bd"/>
</dbReference>
<evidence type="ECO:0000313" key="3">
    <source>
        <dbReference type="Proteomes" id="UP000451860"/>
    </source>
</evidence>
<dbReference type="PANTHER" id="PTHR47469:SF2">
    <property type="entry name" value="OS06G0597600 PROTEIN"/>
    <property type="match status" value="1"/>
</dbReference>
<dbReference type="GO" id="GO:0004497">
    <property type="term" value="F:monooxygenase activity"/>
    <property type="evidence" value="ECO:0007669"/>
    <property type="project" value="UniProtKB-KW"/>
</dbReference>
<dbReference type="InterPro" id="IPR053212">
    <property type="entry name" value="DHP_3-monooxygenase"/>
</dbReference>
<feature type="domain" description="2,6-dihydroxypyridine 3-monooxygenase substrate binding" evidence="1">
    <location>
        <begin position="169"/>
        <end position="297"/>
    </location>
</feature>
<dbReference type="NCBIfam" id="NF005566">
    <property type="entry name" value="PRK07236.1"/>
    <property type="match status" value="1"/>
</dbReference>
<gene>
    <name evidence="2" type="ORF">GB883_01450</name>
</gene>
<dbReference type="AlphaFoldDB" id="A0A7J5UUG6"/>
<sequence>MASNYEGSRALVVGGSIGGLTAGLLLRDLGFDVTVVERTPQVLSGRGGGIVLQPDTLRWFAERSRRKPEEVSTFTNHLRYLGAGNAVLHEESVEWRYSSWSTIYRALFEDFDPDRYVLGEFAAGFSQDDDGVDVRFVSGRTERAELVVFADGISSIGRRRLSPDSAASYSGYIGWRGTVPEREVSRETHALLGDALAYSVGPDTHICMYPIPGPDEALSVGERLLNYVWYRNVPEGPELEEILLDKQGIPRPVSVHPGQVQDRYVAEMKEAARRLLAPAAAELVQRTAEPYIQAVLDIRSERMASGRVAVIGDAAFAARPHAAAGTAKAAADAWALAETLEASAGDIAGALAVWEPTRLKIGNALVDRVSQMGARSQFLNTWTPGDPELQFGLYGPGILTQAAPVA</sequence>
<dbReference type="Gene3D" id="3.50.50.60">
    <property type="entry name" value="FAD/NAD(P)-binding domain"/>
    <property type="match status" value="2"/>
</dbReference>
<organism evidence="2 3">
    <name type="scientific">Georgenia thermotolerans</name>
    <dbReference type="NCBI Taxonomy" id="527326"/>
    <lineage>
        <taxon>Bacteria</taxon>
        <taxon>Bacillati</taxon>
        <taxon>Actinomycetota</taxon>
        <taxon>Actinomycetes</taxon>
        <taxon>Micrococcales</taxon>
        <taxon>Bogoriellaceae</taxon>
        <taxon>Georgenia</taxon>
    </lineage>
</organism>
<dbReference type="SUPFAM" id="SSF54373">
    <property type="entry name" value="FAD-linked reductases, C-terminal domain"/>
    <property type="match status" value="1"/>
</dbReference>
<evidence type="ECO:0000259" key="1">
    <source>
        <dbReference type="Pfam" id="PF22607"/>
    </source>
</evidence>
<dbReference type="EMBL" id="WHJE01000003">
    <property type="protein sequence ID" value="KAE8765916.1"/>
    <property type="molecule type" value="Genomic_DNA"/>
</dbReference>
<dbReference type="InterPro" id="IPR036188">
    <property type="entry name" value="FAD/NAD-bd_sf"/>
</dbReference>
<dbReference type="RefSeq" id="WP_152202364.1">
    <property type="nucleotide sequence ID" value="NZ_VUKF01000013.1"/>
</dbReference>
<keyword evidence="2" id="KW-0560">Oxidoreductase</keyword>
<comment type="caution">
    <text evidence="2">The sequence shown here is derived from an EMBL/GenBank/DDBJ whole genome shotgun (WGS) entry which is preliminary data.</text>
</comment>
<dbReference type="PANTHER" id="PTHR47469">
    <property type="entry name" value="MONOOXYGENASE-LIKE"/>
    <property type="match status" value="1"/>
</dbReference>
<keyword evidence="3" id="KW-1185">Reference proteome</keyword>
<dbReference type="SUPFAM" id="SSF51905">
    <property type="entry name" value="FAD/NAD(P)-binding domain"/>
    <property type="match status" value="1"/>
</dbReference>
<dbReference type="Pfam" id="PF13450">
    <property type="entry name" value="NAD_binding_8"/>
    <property type="match status" value="1"/>
</dbReference>
<accession>A0A7J5UUG6</accession>